<evidence type="ECO:0000259" key="1">
    <source>
        <dbReference type="Pfam" id="PF08765"/>
    </source>
</evidence>
<gene>
    <name evidence="2" type="ORF">DPF_0828</name>
</gene>
<dbReference type="AlphaFoldDB" id="A0A194AFZ1"/>
<keyword evidence="3" id="KW-1185">Reference proteome</keyword>
<dbReference type="Pfam" id="PF08765">
    <property type="entry name" value="Mor"/>
    <property type="match status" value="1"/>
</dbReference>
<sequence>MIPEIYQEIEAVTDRETAKRIAELFQGCQVYFPIWDRTEKQRKRDMAIYRDRMAGIGIQELAKKYGLTERRIRAILNDAAPKQRRLPI</sequence>
<dbReference type="SUPFAM" id="SSF46689">
    <property type="entry name" value="Homeodomain-like"/>
    <property type="match status" value="1"/>
</dbReference>
<protein>
    <recommendedName>
        <fullName evidence="1">Mor transcription activator domain-containing protein</fullName>
    </recommendedName>
</protein>
<evidence type="ECO:0000313" key="2">
    <source>
        <dbReference type="EMBL" id="GAU08125.1"/>
    </source>
</evidence>
<dbReference type="Gene3D" id="1.10.10.60">
    <property type="entry name" value="Homeodomain-like"/>
    <property type="match status" value="1"/>
</dbReference>
<feature type="domain" description="Mor transcription activator" evidence="1">
    <location>
        <begin position="14"/>
        <end position="79"/>
    </location>
</feature>
<dbReference type="RefSeq" id="WP_069857619.1">
    <property type="nucleotide sequence ID" value="NZ_BDFE01000009.1"/>
</dbReference>
<dbReference type="InterPro" id="IPR009057">
    <property type="entry name" value="Homeodomain-like_sf"/>
</dbReference>
<dbReference type="InterPro" id="IPR052411">
    <property type="entry name" value="c-mor_Regulatory_Protein"/>
</dbReference>
<dbReference type="Proteomes" id="UP000095200">
    <property type="component" value="Unassembled WGS sequence"/>
</dbReference>
<dbReference type="InterPro" id="IPR014875">
    <property type="entry name" value="Mor_transcription_activator"/>
</dbReference>
<dbReference type="OrthoDB" id="5465334at2"/>
<organism evidence="2 3">
    <name type="scientific">Desulfoplanes formicivorans</name>
    <dbReference type="NCBI Taxonomy" id="1592317"/>
    <lineage>
        <taxon>Bacteria</taxon>
        <taxon>Pseudomonadati</taxon>
        <taxon>Thermodesulfobacteriota</taxon>
        <taxon>Desulfovibrionia</taxon>
        <taxon>Desulfovibrionales</taxon>
        <taxon>Desulfoplanaceae</taxon>
        <taxon>Desulfoplanes</taxon>
    </lineage>
</organism>
<accession>A0A194AFZ1</accession>
<dbReference type="EMBL" id="BDFE01000009">
    <property type="protein sequence ID" value="GAU08125.1"/>
    <property type="molecule type" value="Genomic_DNA"/>
</dbReference>
<name>A0A194AFZ1_9BACT</name>
<comment type="caution">
    <text evidence="2">The sequence shown here is derived from an EMBL/GenBank/DDBJ whole genome shotgun (WGS) entry which is preliminary data.</text>
</comment>
<evidence type="ECO:0000313" key="3">
    <source>
        <dbReference type="Proteomes" id="UP000095200"/>
    </source>
</evidence>
<dbReference type="PANTHER" id="PTHR37812:SF1">
    <property type="entry name" value="MU-LIKE PROPHAGE FLUMU PROTEIN C"/>
    <property type="match status" value="1"/>
</dbReference>
<proteinExistence type="predicted"/>
<dbReference type="PANTHER" id="PTHR37812">
    <property type="entry name" value="MU-LIKE PROPHAGE FLUMU PROTEIN C"/>
    <property type="match status" value="1"/>
</dbReference>
<reference evidence="3" key="1">
    <citation type="submission" date="2016-06" db="EMBL/GenBank/DDBJ databases">
        <title>Draft genome sequence of Desulfoplanes formicivorans strain Pf12B.</title>
        <authorList>
            <person name="Watanabe M."/>
            <person name="Kojima H."/>
            <person name="Fukui M."/>
        </authorList>
    </citation>
    <scope>NUCLEOTIDE SEQUENCE [LARGE SCALE GENOMIC DNA]</scope>
    <source>
        <strain evidence="3">Pf12B</strain>
    </source>
</reference>
<dbReference type="STRING" id="1592317.DPF_0828"/>